<accession>A0A7J6F6X2</accession>
<evidence type="ECO:0000256" key="2">
    <source>
        <dbReference type="ARBA" id="ARBA00007635"/>
    </source>
</evidence>
<feature type="transmembrane region" description="Helical" evidence="6">
    <location>
        <begin position="214"/>
        <end position="235"/>
    </location>
</feature>
<evidence type="ECO:0000313" key="10">
    <source>
        <dbReference type="Proteomes" id="UP000525078"/>
    </source>
</evidence>
<evidence type="ECO:0000313" key="9">
    <source>
        <dbReference type="EMBL" id="KAF4382912.1"/>
    </source>
</evidence>
<feature type="transmembrane region" description="Helical" evidence="6">
    <location>
        <begin position="7"/>
        <end position="27"/>
    </location>
</feature>
<dbReference type="Pfam" id="PF00892">
    <property type="entry name" value="EamA"/>
    <property type="match status" value="2"/>
</dbReference>
<dbReference type="GO" id="GO:0022857">
    <property type="term" value="F:transmembrane transporter activity"/>
    <property type="evidence" value="ECO:0007669"/>
    <property type="project" value="InterPro"/>
</dbReference>
<keyword evidence="4 6" id="KW-1133">Transmembrane helix</keyword>
<feature type="transmembrane region" description="Helical" evidence="6">
    <location>
        <begin position="250"/>
        <end position="271"/>
    </location>
</feature>
<keyword evidence="5 6" id="KW-0472">Membrane</keyword>
<feature type="transmembrane region" description="Helical" evidence="6">
    <location>
        <begin position="134"/>
        <end position="152"/>
    </location>
</feature>
<keyword evidence="3 6" id="KW-0812">Transmembrane</keyword>
<dbReference type="EMBL" id="JAATIP010000150">
    <property type="protein sequence ID" value="KAF4366452.1"/>
    <property type="molecule type" value="Genomic_DNA"/>
</dbReference>
<dbReference type="AlphaFoldDB" id="A0A7J6F6X2"/>
<protein>
    <recommendedName>
        <fullName evidence="6">WAT1-related protein</fullName>
    </recommendedName>
</protein>
<evidence type="ECO:0000313" key="11">
    <source>
        <dbReference type="Proteomes" id="UP000583929"/>
    </source>
</evidence>
<evidence type="ECO:0000256" key="5">
    <source>
        <dbReference type="ARBA" id="ARBA00023136"/>
    </source>
</evidence>
<feature type="transmembrane region" description="Helical" evidence="6">
    <location>
        <begin position="71"/>
        <end position="93"/>
    </location>
</feature>
<feature type="domain" description="EamA" evidence="7">
    <location>
        <begin position="11"/>
        <end position="149"/>
    </location>
</feature>
<dbReference type="InterPro" id="IPR037185">
    <property type="entry name" value="EmrE-like"/>
</dbReference>
<comment type="caution">
    <text evidence="8">The sequence shown here is derived from an EMBL/GenBank/DDBJ whole genome shotgun (WGS) entry which is preliminary data.</text>
</comment>
<evidence type="ECO:0000256" key="6">
    <source>
        <dbReference type="RuleBase" id="RU363077"/>
    </source>
</evidence>
<dbReference type="Proteomes" id="UP000525078">
    <property type="component" value="Unassembled WGS sequence"/>
</dbReference>
<dbReference type="InterPro" id="IPR030184">
    <property type="entry name" value="WAT1-related"/>
</dbReference>
<organism evidence="8 10">
    <name type="scientific">Cannabis sativa</name>
    <name type="common">Hemp</name>
    <name type="synonym">Marijuana</name>
    <dbReference type="NCBI Taxonomy" id="3483"/>
    <lineage>
        <taxon>Eukaryota</taxon>
        <taxon>Viridiplantae</taxon>
        <taxon>Streptophyta</taxon>
        <taxon>Embryophyta</taxon>
        <taxon>Tracheophyta</taxon>
        <taxon>Spermatophyta</taxon>
        <taxon>Magnoliopsida</taxon>
        <taxon>eudicotyledons</taxon>
        <taxon>Gunneridae</taxon>
        <taxon>Pentapetalae</taxon>
        <taxon>rosids</taxon>
        <taxon>fabids</taxon>
        <taxon>Rosales</taxon>
        <taxon>Cannabaceae</taxon>
        <taxon>Cannabis</taxon>
    </lineage>
</organism>
<dbReference type="EMBL" id="JAATIQ010000099">
    <property type="protein sequence ID" value="KAF4382912.1"/>
    <property type="molecule type" value="Genomic_DNA"/>
</dbReference>
<dbReference type="InterPro" id="IPR000620">
    <property type="entry name" value="EamA_dom"/>
</dbReference>
<feature type="transmembrane region" description="Helical" evidence="6">
    <location>
        <begin position="182"/>
        <end position="202"/>
    </location>
</feature>
<reference evidence="10 11" key="1">
    <citation type="journal article" date="2020" name="bioRxiv">
        <title>Sequence and annotation of 42 cannabis genomes reveals extensive copy number variation in cannabinoid synthesis and pathogen resistance genes.</title>
        <authorList>
            <person name="Mckernan K.J."/>
            <person name="Helbert Y."/>
            <person name="Kane L.T."/>
            <person name="Ebling H."/>
            <person name="Zhang L."/>
            <person name="Liu B."/>
            <person name="Eaton Z."/>
            <person name="Mclaughlin S."/>
            <person name="Kingan S."/>
            <person name="Baybayan P."/>
            <person name="Concepcion G."/>
            <person name="Jordan M."/>
            <person name="Riva A."/>
            <person name="Barbazuk W."/>
            <person name="Harkins T."/>
        </authorList>
    </citation>
    <scope>NUCLEOTIDE SEQUENCE [LARGE SCALE GENOMIC DNA]</scope>
    <source>
        <strain evidence="10 11">cv. Jamaican Lion 4</strain>
        <strain evidence="9">Father</strain>
        <strain evidence="8">Mother</strain>
        <tissue evidence="8">Leaf</tissue>
    </source>
</reference>
<feature type="transmembrane region" description="Helical" evidence="6">
    <location>
        <begin position="305"/>
        <end position="324"/>
    </location>
</feature>
<keyword evidence="11" id="KW-1185">Reference proteome</keyword>
<evidence type="ECO:0000313" key="8">
    <source>
        <dbReference type="EMBL" id="KAF4366452.1"/>
    </source>
</evidence>
<comment type="subcellular location">
    <subcellularLocation>
        <location evidence="1 6">Membrane</location>
        <topology evidence="1 6">Multi-pass membrane protein</topology>
    </subcellularLocation>
</comment>
<dbReference type="Proteomes" id="UP000583929">
    <property type="component" value="Unassembled WGS sequence"/>
</dbReference>
<dbReference type="SUPFAM" id="SSF103481">
    <property type="entry name" value="Multidrug resistance efflux transporter EmrE"/>
    <property type="match status" value="2"/>
</dbReference>
<evidence type="ECO:0000256" key="3">
    <source>
        <dbReference type="ARBA" id="ARBA00022692"/>
    </source>
</evidence>
<sequence length="365" mass="40151">MTFGAQWKPATAMLAINFAFAIVNLLLKKSIDDGLNHLVIVTYRQMVATMLLLPIAFFWERKSRAEITAHIVCYLFFSALIGVTLAQFLFLLGLQYTSATFSCAFLNMVPVFTFVLALPFGLEKLNMKSIGGCAKLLGTMICVVGALVLTFYRGMQLTHLHAQQATEDHASMKHTPEKAKNWAAGSVLLATGSLSWSSWFLLQARIGKMYPFQYSSSAIVSLFGAIQSAILTLLIERRISMWILKGKLEIIAVVYAGMVGSGLCYVGMSWCVKQKGPVFTSAFTPFTQIFVAFFDVFVLHEPVHLGSLLGSILVIIGMYTLLWGKNKEAKEVGTKQNQVAEEEGEDCSNSTVSHVIPVTINPTTS</sequence>
<proteinExistence type="inferred from homology"/>
<evidence type="ECO:0000256" key="4">
    <source>
        <dbReference type="ARBA" id="ARBA00022989"/>
    </source>
</evidence>
<feature type="domain" description="EamA" evidence="7">
    <location>
        <begin position="185"/>
        <end position="322"/>
    </location>
</feature>
<feature type="transmembrane region" description="Helical" evidence="6">
    <location>
        <begin position="99"/>
        <end position="122"/>
    </location>
</feature>
<evidence type="ECO:0000256" key="1">
    <source>
        <dbReference type="ARBA" id="ARBA00004141"/>
    </source>
</evidence>
<feature type="transmembrane region" description="Helical" evidence="6">
    <location>
        <begin position="39"/>
        <end position="59"/>
    </location>
</feature>
<gene>
    <name evidence="8" type="ORF">F8388_003690</name>
    <name evidence="9" type="ORF">G4B88_010083</name>
</gene>
<dbReference type="GO" id="GO:0016020">
    <property type="term" value="C:membrane"/>
    <property type="evidence" value="ECO:0007669"/>
    <property type="project" value="UniProtKB-SubCell"/>
</dbReference>
<evidence type="ECO:0000259" key="7">
    <source>
        <dbReference type="Pfam" id="PF00892"/>
    </source>
</evidence>
<name>A0A7J6F6X2_CANSA</name>
<dbReference type="PANTHER" id="PTHR31218">
    <property type="entry name" value="WAT1-RELATED PROTEIN"/>
    <property type="match status" value="1"/>
</dbReference>
<comment type="similarity">
    <text evidence="2 6">Belongs to the drug/metabolite transporter (DMT) superfamily. Plant drug/metabolite exporter (P-DME) (TC 2.A.7.4) family.</text>
</comment>